<feature type="region of interest" description="Disordered" evidence="3">
    <location>
        <begin position="195"/>
        <end position="215"/>
    </location>
</feature>
<dbReference type="PROSITE" id="PS50948">
    <property type="entry name" value="PAN"/>
    <property type="match status" value="1"/>
</dbReference>
<evidence type="ECO:0000313" key="8">
    <source>
        <dbReference type="WBParaSite" id="Bm2629.1"/>
    </source>
</evidence>
<protein>
    <submittedName>
        <fullName evidence="8">Apple domain-containing protein</fullName>
    </submittedName>
</protein>
<dbReference type="RefSeq" id="XP_042931127.1">
    <property type="nucleotide sequence ID" value="XM_043075193.1"/>
</dbReference>
<dbReference type="InterPro" id="IPR036383">
    <property type="entry name" value="TSP1_rpt_sf"/>
</dbReference>
<keyword evidence="1" id="KW-0677">Repeat</keyword>
<dbReference type="EMBL" id="CAAKNF010000196">
    <property type="protein sequence ID" value="VIO88811.1"/>
    <property type="molecule type" value="Genomic_DNA"/>
</dbReference>
<dbReference type="InterPro" id="IPR003609">
    <property type="entry name" value="Pan_app"/>
</dbReference>
<keyword evidence="2" id="KW-1015">Disulfide bond</keyword>
<sequence length="1164" mass="130257">MKIWSPYIFHLLFFSILEIDCDGKRICIRKFHTVQNDSFFQRIEVPSPLRCAERCIDNIEYCKAALFIPKENKNRGFCQLYGANSNSSGISLDISFNSISTVFEVLDQCPVTNGYASSGSDLGEAIKLELKQKLESWTDPAQIFQLSKNGGPTRKRTSGPVRPVIDGLISMAQGTFNPSSSPYTNKLLPRANHYPSSLLKNSNTSDNYPPKQSYSFSTNEIQLSSPIKPVSVRHGQQGSIYGRCQGANCYVPSLSYLQKTDYNWPCSVYSLPCESKRPDPCFTTCPQSGISSLSSIPKATLLNEEEWPGSYINKKQPSNKSKQSKELLQSQGVPHGPVQLLSTSMQPTESMVISWSEWSPQTPCSVTCGIGISTRRRFCSVDGQCLGESMKEELCSNAPCPEWKPWSEWTACSRSCDGGERSRSRVCSISQQCDGPSMSIEACNVEKCAQWTAWGSWEVCSVTCGVGQQIRRRQCIGGNRCVEETLEKKACKQLPCPSWSIWEAWSTCSVSCGNGHRHRTRICYDSKNCTGDPEEHEVCIRNSCPQWTDWSSWTQCTETCGTKGNKLRIRTCLKDNLISSLCDGAAQDQIACQDLPECPSWISWSSWSTCSVTCGHGQENRQRSCLPIGAKCIGTESEFRFCQESVCPYWDEWSPWSSCSVTCGSGTRERRRKCVKDGVIKAVAKEGFSSGSGQHAYLTNSIKQKVIPLYMSDRSANDQVDIKMQSNTAQRSGNPLMSTNSFVDGNISVVKIIRDNNGCTGNAVDSEQCDAGHCCKLSEWTMWSACSVSCGGGTRERHRKCSQDVPQNYELSRSSYYSKLIRKHIPVGPTPQHKFRPVVFGQYGRSNYERQGMIKSFAAEFCNNNMLRSSLQPIVPVKRLDSLTRTRRQTETVRKFGLFEQELREENSCAQISCPELSNARTCGWSHWTEWCGYTRSCNQGDRIRTRYCVDGISANDNTSNSNTEKDLCILSECSIGRESGLVTREQSAGPCLYSVQSDFHNLFQHSFRQIMSTVSRDNDMDCLWSSWNSETSCIGGFKTKTRSCIGISTKTKCHCDGKLEEQIVCLCPRLEMVRSNQKVGAAAEFTSLSPLITSKQIAMPEERMTVYPSNFTRASCSWSQWGMWSICSETCGAGKTIRKRFCPCRFCSFGESLEVQFCELMKC</sequence>
<dbReference type="GeneID" id="6101433"/>
<reference evidence="7" key="1">
    <citation type="journal article" date="2007" name="Science">
        <title>Draft genome of the filarial nematode parasite Brugia malayi.</title>
        <authorList>
            <person name="Ghedin E."/>
            <person name="Wang S."/>
            <person name="Spiro D."/>
            <person name="Caler E."/>
            <person name="Zhao Q."/>
            <person name="Crabtree J."/>
            <person name="Allen J.E."/>
            <person name="Delcher A.L."/>
            <person name="Guiliano D.B."/>
            <person name="Miranda-Saavedra D."/>
            <person name="Angiuoli S.V."/>
            <person name="Creasy T."/>
            <person name="Amedeo P."/>
            <person name="Haas B."/>
            <person name="El-Sayed N.M."/>
            <person name="Wortman J.R."/>
            <person name="Feldblyum T."/>
            <person name="Tallon L."/>
            <person name="Schatz M."/>
            <person name="Shumway M."/>
            <person name="Koo H."/>
            <person name="Salzberg S.L."/>
            <person name="Schobel S."/>
            <person name="Pertea M."/>
            <person name="Pop M."/>
            <person name="White O."/>
            <person name="Barton G.J."/>
            <person name="Carlow C.K."/>
            <person name="Crawford M.J."/>
            <person name="Daub J."/>
            <person name="Dimmic M.W."/>
            <person name="Estes C.F."/>
            <person name="Foster J.M."/>
            <person name="Ganatra M."/>
            <person name="Gregory W.F."/>
            <person name="Johnson N.M."/>
            <person name="Jin J."/>
            <person name="Komuniecki R."/>
            <person name="Korf I."/>
            <person name="Kumar S."/>
            <person name="Laney S."/>
            <person name="Li B.W."/>
            <person name="Li W."/>
            <person name="Lindblom T.H."/>
            <person name="Lustigman S."/>
            <person name="Ma D."/>
            <person name="Maina C.V."/>
            <person name="Martin D.M."/>
            <person name="McCarter J.P."/>
            <person name="McReynolds L."/>
            <person name="Mitreva M."/>
            <person name="Nutman T.B."/>
            <person name="Parkinson J."/>
            <person name="Peregrin-Alvarez J.M."/>
            <person name="Poole C."/>
            <person name="Ren Q."/>
            <person name="Saunders L."/>
            <person name="Sluder A.E."/>
            <person name="Smith K."/>
            <person name="Stanke M."/>
            <person name="Unnasch T.R."/>
            <person name="Ware J."/>
            <person name="Wei A.D."/>
            <person name="Weil G."/>
            <person name="Williams D.J."/>
            <person name="Zhang Y."/>
            <person name="Williams S.A."/>
            <person name="Fraser-Liggett C."/>
            <person name="Slatko B."/>
            <person name="Blaxter M.L."/>
            <person name="Scott A.L."/>
        </authorList>
    </citation>
    <scope>NUCLEOTIDE SEQUENCE</scope>
    <source>
        <strain evidence="7">FR3</strain>
    </source>
</reference>
<evidence type="ECO:0000256" key="3">
    <source>
        <dbReference type="SAM" id="MobiDB-lite"/>
    </source>
</evidence>
<dbReference type="Gene3D" id="2.20.100.10">
    <property type="entry name" value="Thrombospondin type-1 (TSP1) repeat"/>
    <property type="match status" value="9"/>
</dbReference>
<keyword evidence="4" id="KW-0732">Signal</keyword>
<reference evidence="6" key="2">
    <citation type="submission" date="2019-04" db="EMBL/GenBank/DDBJ databases">
        <authorList>
            <person name="Howe K."/>
            <person name="Paulini M."/>
            <person name="Williams G."/>
        </authorList>
    </citation>
    <scope>NUCLEOTIDE SEQUENCE [LARGE SCALE GENOMIC DNA]</scope>
    <source>
        <strain evidence="6">FR3</strain>
    </source>
</reference>
<dbReference type="KEGG" id="bmy:BM_BM2629"/>
<evidence type="ECO:0000259" key="5">
    <source>
        <dbReference type="PROSITE" id="PS50948"/>
    </source>
</evidence>
<accession>A0A4E9F359</accession>
<keyword evidence="7" id="KW-1185">Reference proteome</keyword>
<evidence type="ECO:0000256" key="1">
    <source>
        <dbReference type="ARBA" id="ARBA00022737"/>
    </source>
</evidence>
<dbReference type="Proteomes" id="UP000006672">
    <property type="component" value="Unassembled WGS sequence"/>
</dbReference>
<feature type="region of interest" description="Disordered" evidence="3">
    <location>
        <begin position="310"/>
        <end position="335"/>
    </location>
</feature>
<dbReference type="InterPro" id="IPR052065">
    <property type="entry name" value="Compl_asym_regulator"/>
</dbReference>
<dbReference type="PROSITE" id="PS50092">
    <property type="entry name" value="TSP1"/>
    <property type="match status" value="11"/>
</dbReference>
<reference evidence="8" key="3">
    <citation type="submission" date="2019-12" db="UniProtKB">
        <authorList>
            <consortium name="WormBaseParasite"/>
        </authorList>
    </citation>
    <scope>IDENTIFICATION</scope>
</reference>
<feature type="chain" id="PRO_5023861103" evidence="4">
    <location>
        <begin position="24"/>
        <end position="1164"/>
    </location>
</feature>
<dbReference type="OrthoDB" id="6273859at2759"/>
<dbReference type="PANTHER" id="PTHR22906">
    <property type="entry name" value="PROPERDIN"/>
    <property type="match status" value="1"/>
</dbReference>
<name>A0A4E9F359_BRUMA</name>
<dbReference type="WBParaSite" id="Bm2629.1">
    <property type="protein sequence ID" value="Bm2629.1"/>
    <property type="gene ID" value="WBGene00222890"/>
</dbReference>
<dbReference type="SUPFAM" id="SSF82895">
    <property type="entry name" value="TSP-1 type 1 repeat"/>
    <property type="match status" value="9"/>
</dbReference>
<feature type="domain" description="Apple" evidence="5">
    <location>
        <begin position="21"/>
        <end position="109"/>
    </location>
</feature>
<evidence type="ECO:0000256" key="2">
    <source>
        <dbReference type="ARBA" id="ARBA00023157"/>
    </source>
</evidence>
<accession>A0A5S6PHX1</accession>
<dbReference type="CTD" id="6101433"/>
<dbReference type="InterPro" id="IPR000884">
    <property type="entry name" value="TSP1_rpt"/>
</dbReference>
<proteinExistence type="predicted"/>
<dbReference type="AlphaFoldDB" id="A0A4E9F359"/>
<dbReference type="PANTHER" id="PTHR22906:SF21">
    <property type="entry name" value="SEMA DOMAIN-CONTAINING PROTEIN"/>
    <property type="match status" value="1"/>
</dbReference>
<evidence type="ECO:0000256" key="4">
    <source>
        <dbReference type="SAM" id="SignalP"/>
    </source>
</evidence>
<evidence type="ECO:0000313" key="7">
    <source>
        <dbReference type="Proteomes" id="UP000006672"/>
    </source>
</evidence>
<dbReference type="SMART" id="SM00209">
    <property type="entry name" value="TSP1"/>
    <property type="match status" value="10"/>
</dbReference>
<feature type="signal peptide" evidence="4">
    <location>
        <begin position="1"/>
        <end position="23"/>
    </location>
</feature>
<organism evidence="6">
    <name type="scientific">Brugia malayi</name>
    <name type="common">Filarial nematode worm</name>
    <dbReference type="NCBI Taxonomy" id="6279"/>
    <lineage>
        <taxon>Eukaryota</taxon>
        <taxon>Metazoa</taxon>
        <taxon>Ecdysozoa</taxon>
        <taxon>Nematoda</taxon>
        <taxon>Chromadorea</taxon>
        <taxon>Rhabditida</taxon>
        <taxon>Spirurina</taxon>
        <taxon>Spiruromorpha</taxon>
        <taxon>Filarioidea</taxon>
        <taxon>Onchocercidae</taxon>
        <taxon>Brugia</taxon>
    </lineage>
</organism>
<dbReference type="Pfam" id="PF00090">
    <property type="entry name" value="TSP_1"/>
    <property type="match status" value="10"/>
</dbReference>
<evidence type="ECO:0000313" key="6">
    <source>
        <dbReference type="EMBL" id="VIO88811.1"/>
    </source>
</evidence>
<gene>
    <name evidence="6 8" type="primary">Bm2629</name>
    <name evidence="6" type="ORF">BM_BM2629</name>
</gene>